<organism evidence="1 2">
    <name type="scientific">Streptomyces marokkonensis</name>
    <dbReference type="NCBI Taxonomy" id="324855"/>
    <lineage>
        <taxon>Bacteria</taxon>
        <taxon>Bacillati</taxon>
        <taxon>Actinomycetota</taxon>
        <taxon>Actinomycetes</taxon>
        <taxon>Kitasatosporales</taxon>
        <taxon>Streptomycetaceae</taxon>
        <taxon>Streptomyces</taxon>
    </lineage>
</organism>
<sequence>MQHARLTEAAENLRTTSQRPVAVTIEEYDQTRAGNWLARIRCPYCKRTHVHGAGSEAQPNGAGDRVPHCTDEYARLMPNYVLCAPGADDSSERERASHLMASLRAEHQRLILAERTAHRDAARALSAEIRAMTRGTRESANQAYVSAIRGAYGEAGK</sequence>
<reference evidence="1 2" key="1">
    <citation type="submission" date="2024-09" db="EMBL/GenBank/DDBJ databases">
        <title>The Natural Products Discovery Center: Release of the First 8490 Sequenced Strains for Exploring Actinobacteria Biosynthetic Diversity.</title>
        <authorList>
            <person name="Kalkreuter E."/>
            <person name="Kautsar S.A."/>
            <person name="Yang D."/>
            <person name="Bader C.D."/>
            <person name="Teijaro C.N."/>
            <person name="Fluegel L."/>
            <person name="Davis C.M."/>
            <person name="Simpson J.R."/>
            <person name="Lauterbach L."/>
            <person name="Steele A.D."/>
            <person name="Gui C."/>
            <person name="Meng S."/>
            <person name="Li G."/>
            <person name="Viehrig K."/>
            <person name="Ye F."/>
            <person name="Su P."/>
            <person name="Kiefer A.F."/>
            <person name="Nichols A."/>
            <person name="Cepeda A.J."/>
            <person name="Yan W."/>
            <person name="Fan B."/>
            <person name="Jiang Y."/>
            <person name="Adhikari A."/>
            <person name="Zheng C.-J."/>
            <person name="Schuster L."/>
            <person name="Cowan T.M."/>
            <person name="Smanski M.J."/>
            <person name="Chevrette M.G."/>
            <person name="De Carvalho L.P.S."/>
            <person name="Shen B."/>
        </authorList>
    </citation>
    <scope>NUCLEOTIDE SEQUENCE [LARGE SCALE GENOMIC DNA]</scope>
    <source>
        <strain evidence="1 2">NPDC058328</strain>
    </source>
</reference>
<evidence type="ECO:0000313" key="2">
    <source>
        <dbReference type="Proteomes" id="UP001601627"/>
    </source>
</evidence>
<name>A0ABW6Q7G8_9ACTN</name>
<evidence type="ECO:0000313" key="1">
    <source>
        <dbReference type="EMBL" id="MFF1275149.1"/>
    </source>
</evidence>
<dbReference type="Proteomes" id="UP001601627">
    <property type="component" value="Unassembled WGS sequence"/>
</dbReference>
<keyword evidence="2" id="KW-1185">Reference proteome</keyword>
<comment type="caution">
    <text evidence="1">The sequence shown here is derived from an EMBL/GenBank/DDBJ whole genome shotgun (WGS) entry which is preliminary data.</text>
</comment>
<dbReference type="RefSeq" id="WP_388235510.1">
    <property type="nucleotide sequence ID" value="NZ_JBHVZQ010000013.1"/>
</dbReference>
<gene>
    <name evidence="1" type="ORF">ACFVZC_17305</name>
</gene>
<proteinExistence type="predicted"/>
<dbReference type="EMBL" id="JBHVZQ010000013">
    <property type="protein sequence ID" value="MFF1275149.1"/>
    <property type="molecule type" value="Genomic_DNA"/>
</dbReference>
<accession>A0ABW6Q7G8</accession>
<protein>
    <submittedName>
        <fullName evidence="1">Uncharacterized protein</fullName>
    </submittedName>
</protein>